<dbReference type="InterPro" id="IPR007527">
    <property type="entry name" value="Znf_SWIM"/>
</dbReference>
<evidence type="ECO:0000256" key="2">
    <source>
        <dbReference type="SAM" id="MobiDB-lite"/>
    </source>
</evidence>
<organism evidence="4 5">
    <name type="scientific">Paenibacillus solani</name>
    <dbReference type="NCBI Taxonomy" id="1705565"/>
    <lineage>
        <taxon>Bacteria</taxon>
        <taxon>Bacillati</taxon>
        <taxon>Bacillota</taxon>
        <taxon>Bacilli</taxon>
        <taxon>Bacillales</taxon>
        <taxon>Paenibacillaceae</taxon>
        <taxon>Paenibacillus</taxon>
    </lineage>
</organism>
<dbReference type="GO" id="GO:0008270">
    <property type="term" value="F:zinc ion binding"/>
    <property type="evidence" value="ECO:0007669"/>
    <property type="project" value="UniProtKB-KW"/>
</dbReference>
<reference evidence="5" key="1">
    <citation type="submission" date="2015-08" db="EMBL/GenBank/DDBJ databases">
        <title>Genome sequencing project for genomic taxonomy and phylogenomics of Bacillus-like bacteria.</title>
        <authorList>
            <person name="Liu B."/>
            <person name="Wang J."/>
            <person name="Zhu Y."/>
            <person name="Liu G."/>
            <person name="Chen Q."/>
            <person name="Chen Z."/>
            <person name="Lan J."/>
            <person name="Che J."/>
            <person name="Ge C."/>
            <person name="Shi H."/>
            <person name="Pan Z."/>
            <person name="Liu X."/>
        </authorList>
    </citation>
    <scope>NUCLEOTIDE SEQUENCE [LARGE SCALE GENOMIC DNA]</scope>
    <source>
        <strain evidence="5">FJAT-22460</strain>
    </source>
</reference>
<keyword evidence="1" id="KW-0862">Zinc</keyword>
<keyword evidence="5" id="KW-1185">Reference proteome</keyword>
<sequence>MSIRKFEEAFQDFIEKCTEDYLIRSANKGLYKRAHKEIDQGIEVVYTFGEQSVEAVLSEGTICVLENTLDRFSCSCPSDNLCKHVLIAILYYQKNNLKKTAGERVSTTESDEDSRQHHGSDAFSFRQHQDSDASSFTPGAPNPHGAESAGNVGGNDGLESVIEPLPARFEWLVQNDLSVLLQPFDSSIIEEARFQLRYDEELEIKEDTLLTVRLVRKQAEVSFTEAPDVGRALCNVKQREGDLLRVEALLRYRAYKGLEEETILAERAAQVKFSIPAIRECRKLIREILRIGIARLPQSYAAQLETMAVAAHSGNLPEIERSLRGILGELNLFWERHVRFSMPMLLDRLTRLLLSLELLAQEQLPVVQQAQLIGKFRSKFYRTSHLHLYGLGAEPWESRSGYRGITYYSYCFDDHHIYTYSDIRPMYYDDNRFSYSSQYTSTSPWLPGLSLRQFSGSEMNFEGMKVNEERRLSAGEGAKLELLPRRAVEEVDFGSLIKQDIDADHRVLCQPSLFSAPSSPLAMIRMSELIGTMYDQRTQSLLISARMEQDRTIELTLPYKAEWATAISKLEQGRFRTGASPFFMLVRVEKDHMEPISFLQGQDVISIKLDL</sequence>
<keyword evidence="1" id="KW-0863">Zinc-finger</keyword>
<evidence type="ECO:0000313" key="5">
    <source>
        <dbReference type="Proteomes" id="UP000036932"/>
    </source>
</evidence>
<evidence type="ECO:0000259" key="3">
    <source>
        <dbReference type="PROSITE" id="PS50966"/>
    </source>
</evidence>
<dbReference type="EMBL" id="LIUT01000001">
    <property type="protein sequence ID" value="KOR89190.1"/>
    <property type="molecule type" value="Genomic_DNA"/>
</dbReference>
<proteinExistence type="predicted"/>
<comment type="caution">
    <text evidence="4">The sequence shown here is derived from an EMBL/GenBank/DDBJ whole genome shotgun (WGS) entry which is preliminary data.</text>
</comment>
<evidence type="ECO:0000256" key="1">
    <source>
        <dbReference type="PROSITE-ProRule" id="PRU00325"/>
    </source>
</evidence>
<dbReference type="PROSITE" id="PS50966">
    <property type="entry name" value="ZF_SWIM"/>
    <property type="match status" value="1"/>
</dbReference>
<feature type="domain" description="SWIM-type" evidence="3">
    <location>
        <begin position="65"/>
        <end position="93"/>
    </location>
</feature>
<feature type="region of interest" description="Disordered" evidence="2">
    <location>
        <begin position="127"/>
        <end position="157"/>
    </location>
</feature>
<evidence type="ECO:0000313" key="4">
    <source>
        <dbReference type="EMBL" id="KOR89190.1"/>
    </source>
</evidence>
<dbReference type="AlphaFoldDB" id="A0A0M1P4E7"/>
<gene>
    <name evidence="4" type="ORF">AM231_08470</name>
</gene>
<accession>A0A0M1P4E7</accession>
<dbReference type="PATRIC" id="fig|1705565.3.peg.3636"/>
<name>A0A0M1P4E7_9BACL</name>
<protein>
    <recommendedName>
        <fullName evidence="3">SWIM-type domain-containing protein</fullName>
    </recommendedName>
</protein>
<keyword evidence="1" id="KW-0479">Metal-binding</keyword>
<dbReference type="Proteomes" id="UP000036932">
    <property type="component" value="Unassembled WGS sequence"/>
</dbReference>